<dbReference type="RefSeq" id="WP_156231278.1">
    <property type="nucleotide sequence ID" value="NZ_CP046455.1"/>
</dbReference>
<organism evidence="1 2">
    <name type="scientific">Corynebacterium occultum</name>
    <dbReference type="NCBI Taxonomy" id="2675219"/>
    <lineage>
        <taxon>Bacteria</taxon>
        <taxon>Bacillati</taxon>
        <taxon>Actinomycetota</taxon>
        <taxon>Actinomycetes</taxon>
        <taxon>Mycobacteriales</taxon>
        <taxon>Corynebacteriaceae</taxon>
        <taxon>Corynebacterium</taxon>
    </lineage>
</organism>
<dbReference type="Gene3D" id="3.40.50.10210">
    <property type="match status" value="1"/>
</dbReference>
<evidence type="ECO:0000313" key="2">
    <source>
        <dbReference type="Proteomes" id="UP000424462"/>
    </source>
</evidence>
<keyword evidence="1" id="KW-0808">Transferase</keyword>
<gene>
    <name evidence="1" type="primary">cobT</name>
    <name evidence="1" type="ORF">COCCU_09585</name>
</gene>
<protein>
    <submittedName>
        <fullName evidence="1">Nicotinate-nucleotide--dimethylbenzimidazole phosphoribosyltransferase</fullName>
        <ecNumber evidence="1">2.4.2.21</ecNumber>
    </submittedName>
</protein>
<keyword evidence="2" id="KW-1185">Reference proteome</keyword>
<dbReference type="EMBL" id="CP046455">
    <property type="protein sequence ID" value="QGU07841.1"/>
    <property type="molecule type" value="Genomic_DNA"/>
</dbReference>
<dbReference type="KEGG" id="cok:COCCU_09585"/>
<name>A0A6B8W5J9_9CORY</name>
<dbReference type="Pfam" id="PF02277">
    <property type="entry name" value="DBI_PRT"/>
    <property type="match status" value="1"/>
</dbReference>
<dbReference type="PANTHER" id="PTHR43463">
    <property type="entry name" value="NICOTINATE-NUCLEOTIDE--DIMETHYLBENZIMIDAZOLE PHOSPHORIBOSYLTRANSFERASE"/>
    <property type="match status" value="1"/>
</dbReference>
<sequence length="342" mass="35483">MDSAALFAPVREPSAEARGQFAHFAVAAPAGQNGLGQLSEPGAWLAACQEVHPPRPITRPRVLIFAGDHGVNAQGVDTRPEDTSRQLAEQITSGQAPLNSLAAGAGAGVRLVDVSLAHEAWGPERVAEGSGRIDIEDGLSREQLEKALEVGSRVADEEVDSGAELLIPGSLGMAAETVAAAVAGALTRTEPVVMVGAGYGISEAMWKQRVGVIRDAMFRVHSDISQPLEVMRKISSPDIVALAAFCAQAAVRRTPVLIDGPVPALAALLADRLAPGARAWFYAAQDSGNPVETVALRDLGLSPLLDLDFDFGPGSAALLALPLLQTAGQLAREAAGTQPEPN</sequence>
<accession>A0A6B8W5J9</accession>
<dbReference type="AlphaFoldDB" id="A0A6B8W5J9"/>
<dbReference type="GO" id="GO:0008939">
    <property type="term" value="F:nicotinate-nucleotide-dimethylbenzimidazole phosphoribosyltransferase activity"/>
    <property type="evidence" value="ECO:0007669"/>
    <property type="project" value="UniProtKB-EC"/>
</dbReference>
<keyword evidence="1" id="KW-0328">Glycosyltransferase</keyword>
<evidence type="ECO:0000313" key="1">
    <source>
        <dbReference type="EMBL" id="QGU07841.1"/>
    </source>
</evidence>
<dbReference type="Proteomes" id="UP000424462">
    <property type="component" value="Chromosome"/>
</dbReference>
<dbReference type="InterPro" id="IPR003200">
    <property type="entry name" value="Nict_dMeBzImd_PRibTrfase"/>
</dbReference>
<dbReference type="CDD" id="cd02439">
    <property type="entry name" value="DMB-PRT_CobT"/>
    <property type="match status" value="1"/>
</dbReference>
<dbReference type="SUPFAM" id="SSF52733">
    <property type="entry name" value="Nicotinate mononucleotide:5,6-dimethylbenzimidazole phosphoribosyltransferase (CobT)"/>
    <property type="match status" value="1"/>
</dbReference>
<proteinExistence type="predicted"/>
<reference evidence="1 2" key="1">
    <citation type="submission" date="2019-11" db="EMBL/GenBank/DDBJ databases">
        <title>Complete genome sequence of Corynebacterium kalinowskii 1959, a novel Corynebacterium species isolated from soil of a small paddock in Vilsendorf, Germany.</title>
        <authorList>
            <person name="Schaffert L."/>
            <person name="Ruwe M."/>
            <person name="Milse J."/>
            <person name="Hanuschka K."/>
            <person name="Ortseifen V."/>
            <person name="Droste J."/>
            <person name="Brandt D."/>
            <person name="Schlueter L."/>
            <person name="Kutter Y."/>
            <person name="Vinke S."/>
            <person name="Viehoefer P."/>
            <person name="Jacob L."/>
            <person name="Luebke N.-C."/>
            <person name="Schulte-Berndt E."/>
            <person name="Hain C."/>
            <person name="Linder M."/>
            <person name="Schmidt P."/>
            <person name="Wollenschlaeger L."/>
            <person name="Luttermann T."/>
            <person name="Thieme E."/>
            <person name="Hassa J."/>
            <person name="Haak M."/>
            <person name="Wittchen M."/>
            <person name="Mentz A."/>
            <person name="Persicke M."/>
            <person name="Busche T."/>
            <person name="Ruckert C."/>
        </authorList>
    </citation>
    <scope>NUCLEOTIDE SEQUENCE [LARGE SCALE GENOMIC DNA]</scope>
    <source>
        <strain evidence="1 2">2039</strain>
    </source>
</reference>
<dbReference type="EC" id="2.4.2.21" evidence="1"/>
<dbReference type="InterPro" id="IPR036087">
    <property type="entry name" value="Nict_dMeBzImd_PRibTrfase_sf"/>
</dbReference>
<dbReference type="PANTHER" id="PTHR43463:SF1">
    <property type="entry name" value="NICOTINATE-NUCLEOTIDE--DIMETHYLBENZIMIDAZOLE PHOSPHORIBOSYLTRANSFERASE"/>
    <property type="match status" value="1"/>
</dbReference>